<dbReference type="WBParaSite" id="sdigi.contig438.g8325.t1">
    <property type="protein sequence ID" value="sdigi.contig438.g8325.t1"/>
    <property type="gene ID" value="sdigi.contig438.g8325"/>
</dbReference>
<keyword evidence="1" id="KW-1185">Reference proteome</keyword>
<sequence>MHLRDLRLSSSGCASSKNDEIEIYCFLTPSARYGVYITRTEVSNFRPLETHFYNYHFTVSDFILDTVIEYTSTCSPFKRFHRFYFLNDTTGILVDFSRNNGNVTQNVIHFSHVDHTVTCEYARIWNFTLDDMLYETDNTYMIGITALMKYNDNKYLPLLGEKDGISNIFARLVPANPFYSYDFIIPMLTINTKDVYQCINDSDDNDLLRELDLSIDTRCYPFINETCLYFIIQYYPVDLFKQIDCF</sequence>
<name>A0A915PY17_9BILA</name>
<organism evidence="1 2">
    <name type="scientific">Setaria digitata</name>
    <dbReference type="NCBI Taxonomy" id="48799"/>
    <lineage>
        <taxon>Eukaryota</taxon>
        <taxon>Metazoa</taxon>
        <taxon>Ecdysozoa</taxon>
        <taxon>Nematoda</taxon>
        <taxon>Chromadorea</taxon>
        <taxon>Rhabditida</taxon>
        <taxon>Spirurina</taxon>
        <taxon>Spiruromorpha</taxon>
        <taxon>Filarioidea</taxon>
        <taxon>Setariidae</taxon>
        <taxon>Setaria</taxon>
    </lineage>
</organism>
<evidence type="ECO:0000313" key="2">
    <source>
        <dbReference type="WBParaSite" id="sdigi.contig438.g8325.t1"/>
    </source>
</evidence>
<evidence type="ECO:0000313" key="1">
    <source>
        <dbReference type="Proteomes" id="UP000887581"/>
    </source>
</evidence>
<proteinExistence type="predicted"/>
<dbReference type="AlphaFoldDB" id="A0A915PY17"/>
<dbReference type="Proteomes" id="UP000887581">
    <property type="component" value="Unplaced"/>
</dbReference>
<protein>
    <submittedName>
        <fullName evidence="2">Uncharacterized protein</fullName>
    </submittedName>
</protein>
<reference evidence="2" key="1">
    <citation type="submission" date="2022-11" db="UniProtKB">
        <authorList>
            <consortium name="WormBaseParasite"/>
        </authorList>
    </citation>
    <scope>IDENTIFICATION</scope>
</reference>
<accession>A0A915PY17</accession>